<reference evidence="4" key="1">
    <citation type="submission" date="2016-01" db="EMBL/GenBank/DDBJ databases">
        <title>Draft genome of Chromobacterium sp. F49.</title>
        <authorList>
            <person name="Hong K.W."/>
        </authorList>
    </citation>
    <scope>NUCLEOTIDE SEQUENCE [LARGE SCALE GENOMIC DNA]</scope>
    <source>
        <strain evidence="4">M40</strain>
    </source>
</reference>
<dbReference type="Pfam" id="PF00239">
    <property type="entry name" value="Resolvase"/>
    <property type="match status" value="1"/>
</dbReference>
<dbReference type="Gene3D" id="3.90.1750.20">
    <property type="entry name" value="Putative Large Serine Recombinase, Chain B, Domain 2"/>
    <property type="match status" value="1"/>
</dbReference>
<gene>
    <name evidence="3" type="ORF">AVW13_07915</name>
</gene>
<dbReference type="InterPro" id="IPR038109">
    <property type="entry name" value="DNA_bind_recomb_sf"/>
</dbReference>
<dbReference type="PROSITE" id="PS51736">
    <property type="entry name" value="RECOMBINASES_3"/>
    <property type="match status" value="1"/>
</dbReference>
<protein>
    <recommendedName>
        <fullName evidence="5">Recombinase family protein</fullName>
    </recommendedName>
</protein>
<accession>A0AB34XTA0</accession>
<feature type="domain" description="Recombinase" evidence="2">
    <location>
        <begin position="179"/>
        <end position="297"/>
    </location>
</feature>
<dbReference type="PANTHER" id="PTHR30461">
    <property type="entry name" value="DNA-INVERTASE FROM LAMBDOID PROPHAGE"/>
    <property type="match status" value="1"/>
</dbReference>
<evidence type="ECO:0000259" key="1">
    <source>
        <dbReference type="PROSITE" id="PS51736"/>
    </source>
</evidence>
<dbReference type="SUPFAM" id="SSF53041">
    <property type="entry name" value="Resolvase-like"/>
    <property type="match status" value="1"/>
</dbReference>
<evidence type="ECO:0000313" key="4">
    <source>
        <dbReference type="Proteomes" id="UP000076612"/>
    </source>
</evidence>
<dbReference type="CDD" id="cd00338">
    <property type="entry name" value="Ser_Recombinase"/>
    <property type="match status" value="1"/>
</dbReference>
<dbReference type="SMART" id="SM00857">
    <property type="entry name" value="Resolvase"/>
    <property type="match status" value="1"/>
</dbReference>
<dbReference type="Gene3D" id="3.40.50.1390">
    <property type="entry name" value="Resolvase, N-terminal catalytic domain"/>
    <property type="match status" value="1"/>
</dbReference>
<dbReference type="Proteomes" id="UP000076612">
    <property type="component" value="Unassembled WGS sequence"/>
</dbReference>
<dbReference type="AlphaFoldDB" id="A0AB34XTA0"/>
<dbReference type="GO" id="GO:0003677">
    <property type="term" value="F:DNA binding"/>
    <property type="evidence" value="ECO:0007669"/>
    <property type="project" value="InterPro"/>
</dbReference>
<proteinExistence type="predicted"/>
<dbReference type="PROSITE" id="PS51737">
    <property type="entry name" value="RECOMBINASE_DNA_BIND"/>
    <property type="match status" value="1"/>
</dbReference>
<dbReference type="RefSeq" id="WP_081609408.1">
    <property type="nucleotide sequence ID" value="NZ_DAMDKQ010000002.1"/>
</dbReference>
<feature type="domain" description="Resolvase/invertase-type recombinase catalytic" evidence="1">
    <location>
        <begin position="23"/>
        <end position="172"/>
    </location>
</feature>
<dbReference type="InterPro" id="IPR011109">
    <property type="entry name" value="DNA_bind_recombinase_dom"/>
</dbReference>
<dbReference type="InterPro" id="IPR050639">
    <property type="entry name" value="SSR_resolvase"/>
</dbReference>
<comment type="caution">
    <text evidence="3">The sequence shown here is derived from an EMBL/GenBank/DDBJ whole genome shotgun (WGS) entry which is preliminary data.</text>
</comment>
<dbReference type="Pfam" id="PF07508">
    <property type="entry name" value="Recombinase"/>
    <property type="match status" value="1"/>
</dbReference>
<organism evidence="3 4">
    <name type="scientific">Brevibacterium casei</name>
    <dbReference type="NCBI Taxonomy" id="33889"/>
    <lineage>
        <taxon>Bacteria</taxon>
        <taxon>Bacillati</taxon>
        <taxon>Actinomycetota</taxon>
        <taxon>Actinomycetes</taxon>
        <taxon>Micrococcales</taxon>
        <taxon>Brevibacteriaceae</taxon>
        <taxon>Brevibacterium</taxon>
    </lineage>
</organism>
<dbReference type="InterPro" id="IPR036162">
    <property type="entry name" value="Resolvase-like_N_sf"/>
</dbReference>
<dbReference type="GO" id="GO:0000150">
    <property type="term" value="F:DNA strand exchange activity"/>
    <property type="evidence" value="ECO:0007669"/>
    <property type="project" value="InterPro"/>
</dbReference>
<dbReference type="InterPro" id="IPR006119">
    <property type="entry name" value="Resolv_N"/>
</dbReference>
<sequence length="520" mass="59379">MQEEHLSVMETRLPTRPPASEIKALIYTRASMDRHYLMRSTDDQETDCRAWCAQQTWNVGRVITDANRSASKWRTREREGFEEALHLIASKKYDAFVTWEPSRAGRELLAYVQLRAACQEAGVLYLTKGRVYDFSRHDDSFMMGLEFLTAEKDAAVIRDRQLRTVRLNAQKGRPHGRLPYGYRRVYDEQTRALVRQEIDPGKASIIITAVDEILDGVSINNIVTRLNRAGVPTPMKPTSDQSRGWMSSTLRQLIKSPTIAGLRMYQGEVIGEADWPAIVPVEKWEKVNQILADRARRTRYVEEGNHSHPRWLLSFIARCGFCSHPLVRIHGAVDRKRTGMPRDNYICGKVGCRKVSIDIPYTDAYVTGALLGWLSKPESLAVILGPDDNWNERVREAQDHVAALRRRLADAAGEYAQGRISMTMLADVEERLKPEIERAAKAAVPPVADRQLLALIQTKDLDAAWEALDLVEKRRMLKMLLDIRIEKAKTMGGRFDPARIKITPRFSVPETYQWRRPESS</sequence>
<evidence type="ECO:0000259" key="2">
    <source>
        <dbReference type="PROSITE" id="PS51737"/>
    </source>
</evidence>
<evidence type="ECO:0000313" key="3">
    <source>
        <dbReference type="EMBL" id="KZE22200.1"/>
    </source>
</evidence>
<name>A0AB34XTA0_9MICO</name>
<dbReference type="PANTHER" id="PTHR30461:SF23">
    <property type="entry name" value="DNA RECOMBINASE-RELATED"/>
    <property type="match status" value="1"/>
</dbReference>
<evidence type="ECO:0008006" key="5">
    <source>
        <dbReference type="Google" id="ProtNLM"/>
    </source>
</evidence>
<dbReference type="EMBL" id="LQQR01000011">
    <property type="protein sequence ID" value="KZE22200.1"/>
    <property type="molecule type" value="Genomic_DNA"/>
</dbReference>